<dbReference type="EMBL" id="CAJNJA010083808">
    <property type="protein sequence ID" value="CAE7935708.1"/>
    <property type="molecule type" value="Genomic_DNA"/>
</dbReference>
<dbReference type="AlphaFoldDB" id="A0A813BZF5"/>
<dbReference type="Proteomes" id="UP000601435">
    <property type="component" value="Unassembled WGS sequence"/>
</dbReference>
<dbReference type="SUPFAM" id="SSF54768">
    <property type="entry name" value="dsRNA-binding domain-like"/>
    <property type="match status" value="1"/>
</dbReference>
<name>A0A813BZF5_9DINO</name>
<dbReference type="Pfam" id="PF00035">
    <property type="entry name" value="dsrm"/>
    <property type="match status" value="1"/>
</dbReference>
<gene>
    <name evidence="2" type="primary">Ssna1</name>
    <name evidence="2" type="ORF">SNEC2469_LOCUS32741</name>
</gene>
<accession>A0A813BZF5</accession>
<organism evidence="2 3">
    <name type="scientific">Symbiodinium necroappetens</name>
    <dbReference type="NCBI Taxonomy" id="1628268"/>
    <lineage>
        <taxon>Eukaryota</taxon>
        <taxon>Sar</taxon>
        <taxon>Alveolata</taxon>
        <taxon>Dinophyceae</taxon>
        <taxon>Suessiales</taxon>
        <taxon>Symbiodiniaceae</taxon>
        <taxon>Symbiodinium</taxon>
    </lineage>
</organism>
<comment type="caution">
    <text evidence="2">The sequence shown here is derived from an EMBL/GenBank/DDBJ whole genome shotgun (WGS) entry which is preliminary data.</text>
</comment>
<reference evidence="2" key="1">
    <citation type="submission" date="2021-02" db="EMBL/GenBank/DDBJ databases">
        <authorList>
            <person name="Dougan E. K."/>
            <person name="Rhodes N."/>
            <person name="Thang M."/>
            <person name="Chan C."/>
        </authorList>
    </citation>
    <scope>NUCLEOTIDE SEQUENCE</scope>
</reference>
<dbReference type="Gene3D" id="3.30.160.20">
    <property type="match status" value="1"/>
</dbReference>
<evidence type="ECO:0000313" key="2">
    <source>
        <dbReference type="EMBL" id="CAE7935708.1"/>
    </source>
</evidence>
<dbReference type="CDD" id="cd00048">
    <property type="entry name" value="DSRM_SF"/>
    <property type="match status" value="1"/>
</dbReference>
<keyword evidence="3" id="KW-1185">Reference proteome</keyword>
<proteinExistence type="predicted"/>
<protein>
    <submittedName>
        <fullName evidence="2">Ssna1 protein</fullName>
    </submittedName>
</protein>
<feature type="domain" description="DRBM" evidence="1">
    <location>
        <begin position="125"/>
        <end position="201"/>
    </location>
</feature>
<dbReference type="InterPro" id="IPR014720">
    <property type="entry name" value="dsRBD_dom"/>
</dbReference>
<evidence type="ECO:0000313" key="3">
    <source>
        <dbReference type="Proteomes" id="UP000601435"/>
    </source>
</evidence>
<evidence type="ECO:0000259" key="1">
    <source>
        <dbReference type="Pfam" id="PF00035"/>
    </source>
</evidence>
<dbReference type="OrthoDB" id="431293at2759"/>
<sequence length="334" mass="36383">MAEAEGKTELAHALEKLLRRPLTSEDVSYDTSEDINALEPSFQSSVTVRLEKYEFRRQATGHSAASSQHNAAMSLLKDWAEVEAHARQANPGATVPAGTLQEAPAAQASEGAAAVDSDDRPADCKSILTRLMQKVLGRPVTKDDVKFQTVEKQGQQSQNKPFFQSTVILTISANEWTGVGETVCGPKKTAEQDAAWKALQECPELKPLYEAMVMAATGSRTVYPALSNDDTTDIPDVKGAGDETAYPNALSNDDTTDIADMTDGLVGDKRIEHEAAKPATVQVVSEDALPEDLRLRLAQEEVRIPHDLAELTEVEVEDAMVDNVTRQLEVQWPR</sequence>